<proteinExistence type="predicted"/>
<accession>X5MG82</accession>
<evidence type="ECO:0000313" key="1">
    <source>
        <dbReference type="EMBL" id="CDO47244.1"/>
    </source>
</evidence>
<dbReference type="KEGG" id="bhs:BM1374165_01251"/>
<protein>
    <submittedName>
        <fullName evidence="1">Uncharacterized protein</fullName>
    </submittedName>
</protein>
<dbReference type="AlphaFoldDB" id="X5MG82"/>
<gene>
    <name evidence="1" type="ORF">BM1374165_01251</name>
</gene>
<dbReference type="PATRIC" id="fig|38323.4.peg.1326"/>
<sequence>MIGAPIGTEPFYGYGIMVSNGSTFKMQEALSTFIQTPLAYLVMTTMKIS</sequence>
<organism evidence="1 2">
    <name type="scientific">Bartonella henselae</name>
    <name type="common">Rochalimaea henselae</name>
    <dbReference type="NCBI Taxonomy" id="38323"/>
    <lineage>
        <taxon>Bacteria</taxon>
        <taxon>Pseudomonadati</taxon>
        <taxon>Pseudomonadota</taxon>
        <taxon>Alphaproteobacteria</taxon>
        <taxon>Hyphomicrobiales</taxon>
        <taxon>Bartonellaceae</taxon>
        <taxon>Bartonella</taxon>
    </lineage>
</organism>
<name>X5MG82_BARHN</name>
<dbReference type="EMBL" id="HG969191">
    <property type="protein sequence ID" value="CDO47244.1"/>
    <property type="molecule type" value="Genomic_DNA"/>
</dbReference>
<evidence type="ECO:0000313" key="2">
    <source>
        <dbReference type="Proteomes" id="UP000019801"/>
    </source>
</evidence>
<reference evidence="2" key="1">
    <citation type="submission" date="2013-11" db="EMBL/GenBank/DDBJ databases">
        <title>Genome sequencing of Bartonella spp. isolated from human blood.</title>
        <authorList>
            <person name="Raoult D."/>
        </authorList>
    </citation>
    <scope>NUCLEOTIDE SEQUENCE</scope>
    <source>
        <strain evidence="2">BM1374165</strain>
    </source>
</reference>
<dbReference type="Proteomes" id="UP000019801">
    <property type="component" value="Chromosome I"/>
</dbReference>